<dbReference type="EMBL" id="CP002546">
    <property type="protein sequence ID" value="ADY59806.1"/>
    <property type="molecule type" value="Genomic_DNA"/>
</dbReference>
<organism evidence="3 4">
    <name type="scientific">Rubinisphaera brasiliensis (strain ATCC 49424 / DSM 5305 / JCM 21570 / IAM 15109 / NBRC 103401 / IFAM 1448)</name>
    <name type="common">Planctomyces brasiliensis</name>
    <dbReference type="NCBI Taxonomy" id="756272"/>
    <lineage>
        <taxon>Bacteria</taxon>
        <taxon>Pseudomonadati</taxon>
        <taxon>Planctomycetota</taxon>
        <taxon>Planctomycetia</taxon>
        <taxon>Planctomycetales</taxon>
        <taxon>Planctomycetaceae</taxon>
        <taxon>Rubinisphaera</taxon>
    </lineage>
</organism>
<dbReference type="HOGENOM" id="CLU_113730_5_0_0"/>
<name>F0SKV3_RUBBR</name>
<keyword evidence="2" id="KW-0732">Signal</keyword>
<gene>
    <name evidence="3" type="ordered locus">Plabr_2204</name>
</gene>
<evidence type="ECO:0008006" key="5">
    <source>
        <dbReference type="Google" id="ProtNLM"/>
    </source>
</evidence>
<feature type="signal peptide" evidence="2">
    <location>
        <begin position="1"/>
        <end position="24"/>
    </location>
</feature>
<dbReference type="AlphaFoldDB" id="F0SKV3"/>
<dbReference type="KEGG" id="pbs:Plabr_2204"/>
<proteinExistence type="predicted"/>
<sequence length="146" mass="14962">MRICFLLSLAAVLTAAVGCGGSVAGPELANVSGTVTVNGDPVEGLIIEFQPADGPPASGVTDGSGNYTLTATGGRSGAQLGLNQVRVKGRPADTSEEVLSEMATEEGTDLEALKSLPVIPPKYNEESELEADVQPGSNEFDFPLEI</sequence>
<dbReference type="OrthoDB" id="291697at2"/>
<dbReference type="RefSeq" id="WP_013628530.1">
    <property type="nucleotide sequence ID" value="NC_015174.1"/>
</dbReference>
<evidence type="ECO:0000256" key="2">
    <source>
        <dbReference type="SAM" id="SignalP"/>
    </source>
</evidence>
<accession>F0SKV3</accession>
<protein>
    <recommendedName>
        <fullName evidence="5">Carboxypeptidase regulatory-like domain-containing protein</fullName>
    </recommendedName>
</protein>
<feature type="region of interest" description="Disordered" evidence="1">
    <location>
        <begin position="53"/>
        <end position="73"/>
    </location>
</feature>
<evidence type="ECO:0000313" key="3">
    <source>
        <dbReference type="EMBL" id="ADY59806.1"/>
    </source>
</evidence>
<reference evidence="4" key="1">
    <citation type="submission" date="2011-02" db="EMBL/GenBank/DDBJ databases">
        <title>The complete genome of Planctomyces brasiliensis DSM 5305.</title>
        <authorList>
            <person name="Lucas S."/>
            <person name="Copeland A."/>
            <person name="Lapidus A."/>
            <person name="Bruce D."/>
            <person name="Goodwin L."/>
            <person name="Pitluck S."/>
            <person name="Kyrpides N."/>
            <person name="Mavromatis K."/>
            <person name="Pagani I."/>
            <person name="Ivanova N."/>
            <person name="Ovchinnikova G."/>
            <person name="Lu M."/>
            <person name="Detter J.C."/>
            <person name="Han C."/>
            <person name="Land M."/>
            <person name="Hauser L."/>
            <person name="Markowitz V."/>
            <person name="Cheng J.-F."/>
            <person name="Hugenholtz P."/>
            <person name="Woyke T."/>
            <person name="Wu D."/>
            <person name="Tindall B."/>
            <person name="Pomrenke H.G."/>
            <person name="Brambilla E."/>
            <person name="Klenk H.-P."/>
            <person name="Eisen J.A."/>
        </authorList>
    </citation>
    <scope>NUCLEOTIDE SEQUENCE [LARGE SCALE GENOMIC DNA]</scope>
    <source>
        <strain evidence="4">ATCC 49424 / DSM 5305 / JCM 21570 / NBRC 103401 / IFAM 1448</strain>
    </source>
</reference>
<keyword evidence="4" id="KW-1185">Reference proteome</keyword>
<evidence type="ECO:0000313" key="4">
    <source>
        <dbReference type="Proteomes" id="UP000006860"/>
    </source>
</evidence>
<feature type="region of interest" description="Disordered" evidence="1">
    <location>
        <begin position="125"/>
        <end position="146"/>
    </location>
</feature>
<evidence type="ECO:0000256" key="1">
    <source>
        <dbReference type="SAM" id="MobiDB-lite"/>
    </source>
</evidence>
<dbReference type="PROSITE" id="PS51257">
    <property type="entry name" value="PROKAR_LIPOPROTEIN"/>
    <property type="match status" value="1"/>
</dbReference>
<feature type="compositionally biased region" description="Polar residues" evidence="1">
    <location>
        <begin position="61"/>
        <end position="73"/>
    </location>
</feature>
<feature type="chain" id="PRO_5003260535" description="Carboxypeptidase regulatory-like domain-containing protein" evidence="2">
    <location>
        <begin position="25"/>
        <end position="146"/>
    </location>
</feature>
<dbReference type="Proteomes" id="UP000006860">
    <property type="component" value="Chromosome"/>
</dbReference>